<accession>A0A9P4GX76</accession>
<organism evidence="2 3">
    <name type="scientific">Setomelanomma holmii</name>
    <dbReference type="NCBI Taxonomy" id="210430"/>
    <lineage>
        <taxon>Eukaryota</taxon>
        <taxon>Fungi</taxon>
        <taxon>Dikarya</taxon>
        <taxon>Ascomycota</taxon>
        <taxon>Pezizomycotina</taxon>
        <taxon>Dothideomycetes</taxon>
        <taxon>Pleosporomycetidae</taxon>
        <taxon>Pleosporales</taxon>
        <taxon>Pleosporineae</taxon>
        <taxon>Phaeosphaeriaceae</taxon>
        <taxon>Setomelanomma</taxon>
    </lineage>
</organism>
<feature type="region of interest" description="Disordered" evidence="1">
    <location>
        <begin position="1"/>
        <end position="37"/>
    </location>
</feature>
<evidence type="ECO:0000313" key="3">
    <source>
        <dbReference type="Proteomes" id="UP000799777"/>
    </source>
</evidence>
<comment type="caution">
    <text evidence="2">The sequence shown here is derived from an EMBL/GenBank/DDBJ whole genome shotgun (WGS) entry which is preliminary data.</text>
</comment>
<dbReference type="Proteomes" id="UP000799777">
    <property type="component" value="Unassembled WGS sequence"/>
</dbReference>
<keyword evidence="3" id="KW-1185">Reference proteome</keyword>
<feature type="compositionally biased region" description="Polar residues" evidence="1">
    <location>
        <begin position="10"/>
        <end position="19"/>
    </location>
</feature>
<dbReference type="OrthoDB" id="3799998at2759"/>
<dbReference type="EMBL" id="ML978289">
    <property type="protein sequence ID" value="KAF2024613.1"/>
    <property type="molecule type" value="Genomic_DNA"/>
</dbReference>
<proteinExistence type="predicted"/>
<gene>
    <name evidence="2" type="ORF">EK21DRAFT_117592</name>
</gene>
<reference evidence="2" key="1">
    <citation type="journal article" date="2020" name="Stud. Mycol.">
        <title>101 Dothideomycetes genomes: a test case for predicting lifestyles and emergence of pathogens.</title>
        <authorList>
            <person name="Haridas S."/>
            <person name="Albert R."/>
            <person name="Binder M."/>
            <person name="Bloem J."/>
            <person name="Labutti K."/>
            <person name="Salamov A."/>
            <person name="Andreopoulos B."/>
            <person name="Baker S."/>
            <person name="Barry K."/>
            <person name="Bills G."/>
            <person name="Bluhm B."/>
            <person name="Cannon C."/>
            <person name="Castanera R."/>
            <person name="Culley D."/>
            <person name="Daum C."/>
            <person name="Ezra D."/>
            <person name="Gonzalez J."/>
            <person name="Henrissat B."/>
            <person name="Kuo A."/>
            <person name="Liang C."/>
            <person name="Lipzen A."/>
            <person name="Lutzoni F."/>
            <person name="Magnuson J."/>
            <person name="Mondo S."/>
            <person name="Nolan M."/>
            <person name="Ohm R."/>
            <person name="Pangilinan J."/>
            <person name="Park H.-J."/>
            <person name="Ramirez L."/>
            <person name="Alfaro M."/>
            <person name="Sun H."/>
            <person name="Tritt A."/>
            <person name="Yoshinaga Y."/>
            <person name="Zwiers L.-H."/>
            <person name="Turgeon B."/>
            <person name="Goodwin S."/>
            <person name="Spatafora J."/>
            <person name="Crous P."/>
            <person name="Grigoriev I."/>
        </authorList>
    </citation>
    <scope>NUCLEOTIDE SEQUENCE</scope>
    <source>
        <strain evidence="2">CBS 110217</strain>
    </source>
</reference>
<feature type="compositionally biased region" description="Gly residues" evidence="1">
    <location>
        <begin position="99"/>
        <end position="115"/>
    </location>
</feature>
<evidence type="ECO:0000256" key="1">
    <source>
        <dbReference type="SAM" id="MobiDB-lite"/>
    </source>
</evidence>
<feature type="region of interest" description="Disordered" evidence="1">
    <location>
        <begin position="84"/>
        <end position="115"/>
    </location>
</feature>
<sequence length="115" mass="12565">MIPSHPANHHATQTPNIEPSATKLEPANQHRDSAPVSTIAAVLATGYDDLDAQRRADRKNKTLRERWRDFKARNFRDYDVAEDRAQAEGRGGDWNVVGGKVGGGLASPYRGTGGK</sequence>
<protein>
    <submittedName>
        <fullName evidence="2">Uncharacterized protein</fullName>
    </submittedName>
</protein>
<evidence type="ECO:0000313" key="2">
    <source>
        <dbReference type="EMBL" id="KAF2024613.1"/>
    </source>
</evidence>
<name>A0A9P4GX76_9PLEO</name>
<dbReference type="AlphaFoldDB" id="A0A9P4GX76"/>